<dbReference type="InterPro" id="IPR028082">
    <property type="entry name" value="Peripla_BP_I"/>
</dbReference>
<keyword evidence="7" id="KW-1185">Reference proteome</keyword>
<dbReference type="Proteomes" id="UP000643405">
    <property type="component" value="Unassembled WGS sequence"/>
</dbReference>
<sequence length="407" mass="43259">MMISALKLNCATVALAVAATVLPAQAQVSDDVIRIGVMNDQSGVYSDNCGAGSVTAVKLAVEDAGGEINDKKIEVVVADDQNKPDIGTAKAQKWVEDEGVDAIVGCSASSIALAIQDIMASHKKPYLIAGTATSDLTNAKCSPMGTNWAYDTYTLPKGTVTSLLGQGLDTWYFITVDYTFGKKWQEDATRFIEAGGGKVLGSSLHPLNGNDFSSQLLQAQASGAKAIGIANSGADMANVIKQAREFGIVDAGQQLAPLGLQINQVHGIGLDATQGMILTSTVYWDQSDGTRALAKRYGEAFNGRVPNESQLSSYSAVNHYLKAVAAAGTDEGDAVMAKMREIPVNDMMLKDVPIREDGVVMRPMKTVKVKAPGDSKYPWDYYEVIGEVPAEQAWRPLSESVCPLVKK</sequence>
<evidence type="ECO:0000313" key="7">
    <source>
        <dbReference type="Proteomes" id="UP000643405"/>
    </source>
</evidence>
<feature type="domain" description="Leucine-binding protein" evidence="5">
    <location>
        <begin position="33"/>
        <end position="371"/>
    </location>
</feature>
<evidence type="ECO:0000259" key="5">
    <source>
        <dbReference type="Pfam" id="PF13458"/>
    </source>
</evidence>
<name>A0A8J6TY10_9HYPH</name>
<evidence type="ECO:0000256" key="3">
    <source>
        <dbReference type="ARBA" id="ARBA00022970"/>
    </source>
</evidence>
<gene>
    <name evidence="6" type="ORF">ICI42_04235</name>
</gene>
<dbReference type="InterPro" id="IPR051010">
    <property type="entry name" value="BCAA_transport"/>
</dbReference>
<proteinExistence type="inferred from homology"/>
<dbReference type="EMBL" id="JACVVX010000001">
    <property type="protein sequence ID" value="MBD0413859.1"/>
    <property type="molecule type" value="Genomic_DNA"/>
</dbReference>
<dbReference type="AlphaFoldDB" id="A0A8J6TY10"/>
<feature type="signal peptide" evidence="4">
    <location>
        <begin position="1"/>
        <end position="26"/>
    </location>
</feature>
<evidence type="ECO:0000256" key="4">
    <source>
        <dbReference type="SAM" id="SignalP"/>
    </source>
</evidence>
<dbReference type="PANTHER" id="PTHR30483">
    <property type="entry name" value="LEUCINE-SPECIFIC-BINDING PROTEIN"/>
    <property type="match status" value="1"/>
</dbReference>
<feature type="chain" id="PRO_5035225102" evidence="4">
    <location>
        <begin position="27"/>
        <end position="407"/>
    </location>
</feature>
<accession>A0A8J6TY10</accession>
<dbReference type="InterPro" id="IPR028081">
    <property type="entry name" value="Leu-bd"/>
</dbReference>
<evidence type="ECO:0000256" key="1">
    <source>
        <dbReference type="ARBA" id="ARBA00010062"/>
    </source>
</evidence>
<dbReference type="Gene3D" id="3.40.50.2300">
    <property type="match status" value="2"/>
</dbReference>
<comment type="similarity">
    <text evidence="1">Belongs to the leucine-binding protein family.</text>
</comment>
<evidence type="ECO:0000313" key="6">
    <source>
        <dbReference type="EMBL" id="MBD0413859.1"/>
    </source>
</evidence>
<comment type="caution">
    <text evidence="6">The sequence shown here is derived from an EMBL/GenBank/DDBJ whole genome shotgun (WGS) entry which is preliminary data.</text>
</comment>
<protein>
    <submittedName>
        <fullName evidence="6">ABC transporter substrate-binding protein</fullName>
    </submittedName>
</protein>
<dbReference type="RefSeq" id="WP_188163257.1">
    <property type="nucleotide sequence ID" value="NZ_JACVVX010000001.1"/>
</dbReference>
<keyword evidence="3" id="KW-0029">Amino-acid transport</keyword>
<evidence type="ECO:0000256" key="2">
    <source>
        <dbReference type="ARBA" id="ARBA00022729"/>
    </source>
</evidence>
<keyword evidence="2 4" id="KW-0732">Signal</keyword>
<dbReference type="SUPFAM" id="SSF53822">
    <property type="entry name" value="Periplasmic binding protein-like I"/>
    <property type="match status" value="1"/>
</dbReference>
<dbReference type="PANTHER" id="PTHR30483:SF6">
    <property type="entry name" value="PERIPLASMIC BINDING PROTEIN OF ABC TRANSPORTER FOR NATURAL AMINO ACIDS"/>
    <property type="match status" value="1"/>
</dbReference>
<dbReference type="GO" id="GO:0006865">
    <property type="term" value="P:amino acid transport"/>
    <property type="evidence" value="ECO:0007669"/>
    <property type="project" value="UniProtKB-KW"/>
</dbReference>
<reference evidence="6" key="1">
    <citation type="submission" date="2020-09" db="EMBL/GenBank/DDBJ databases">
        <title>Genome seq and assembly of Tianweitania sp.</title>
        <authorList>
            <person name="Chhetri G."/>
        </authorList>
    </citation>
    <scope>NUCLEOTIDE SEQUENCE</scope>
    <source>
        <strain evidence="6">Rool2</strain>
    </source>
</reference>
<dbReference type="Pfam" id="PF13458">
    <property type="entry name" value="Peripla_BP_6"/>
    <property type="match status" value="1"/>
</dbReference>
<keyword evidence="3" id="KW-0813">Transport</keyword>
<dbReference type="CDD" id="cd06327">
    <property type="entry name" value="PBP1_SBP-like"/>
    <property type="match status" value="1"/>
</dbReference>
<organism evidence="6 7">
    <name type="scientific">Oryzicola mucosus</name>
    <dbReference type="NCBI Taxonomy" id="2767425"/>
    <lineage>
        <taxon>Bacteria</taxon>
        <taxon>Pseudomonadati</taxon>
        <taxon>Pseudomonadota</taxon>
        <taxon>Alphaproteobacteria</taxon>
        <taxon>Hyphomicrobiales</taxon>
        <taxon>Phyllobacteriaceae</taxon>
        <taxon>Oryzicola</taxon>
    </lineage>
</organism>